<dbReference type="Proteomes" id="UP001060085">
    <property type="component" value="Linkage Group LG01"/>
</dbReference>
<name>A0ACC0CFG9_CATRO</name>
<evidence type="ECO:0000313" key="1">
    <source>
        <dbReference type="EMBL" id="KAI5683704.1"/>
    </source>
</evidence>
<evidence type="ECO:0000313" key="2">
    <source>
        <dbReference type="Proteomes" id="UP001060085"/>
    </source>
</evidence>
<organism evidence="1 2">
    <name type="scientific">Catharanthus roseus</name>
    <name type="common">Madagascar periwinkle</name>
    <name type="synonym">Vinca rosea</name>
    <dbReference type="NCBI Taxonomy" id="4058"/>
    <lineage>
        <taxon>Eukaryota</taxon>
        <taxon>Viridiplantae</taxon>
        <taxon>Streptophyta</taxon>
        <taxon>Embryophyta</taxon>
        <taxon>Tracheophyta</taxon>
        <taxon>Spermatophyta</taxon>
        <taxon>Magnoliopsida</taxon>
        <taxon>eudicotyledons</taxon>
        <taxon>Gunneridae</taxon>
        <taxon>Pentapetalae</taxon>
        <taxon>asterids</taxon>
        <taxon>lamiids</taxon>
        <taxon>Gentianales</taxon>
        <taxon>Apocynaceae</taxon>
        <taxon>Rauvolfioideae</taxon>
        <taxon>Vinceae</taxon>
        <taxon>Catharanthinae</taxon>
        <taxon>Catharanthus</taxon>
    </lineage>
</organism>
<accession>A0ACC0CFG9</accession>
<proteinExistence type="predicted"/>
<sequence length="177" mass="20584">MTKKKKKRQMLKEALLLHCSLAIKLASPAATIPRWQQFCRKRSWEFLDRYNKTRNRLAAQDGKLQQLWEPLHSDALECRRCLPHPMSFSLRPLGHPFIKQLSDFPTLKDSYEGEETKNTETMDKTLLTRANAKDNISYNTKFCQFDSEVIALVTTEGLELPSLAKEFVVWRPIEDDA</sequence>
<dbReference type="EMBL" id="CM044701">
    <property type="protein sequence ID" value="KAI5683704.1"/>
    <property type="molecule type" value="Genomic_DNA"/>
</dbReference>
<protein>
    <submittedName>
        <fullName evidence="1">Uncharacterized protein</fullName>
    </submittedName>
</protein>
<keyword evidence="2" id="KW-1185">Reference proteome</keyword>
<comment type="caution">
    <text evidence="1">The sequence shown here is derived from an EMBL/GenBank/DDBJ whole genome shotgun (WGS) entry which is preliminary data.</text>
</comment>
<reference evidence="2" key="1">
    <citation type="journal article" date="2023" name="Nat. Plants">
        <title>Single-cell RNA sequencing provides a high-resolution roadmap for understanding the multicellular compartmentation of specialized metabolism.</title>
        <authorList>
            <person name="Sun S."/>
            <person name="Shen X."/>
            <person name="Li Y."/>
            <person name="Li Y."/>
            <person name="Wang S."/>
            <person name="Li R."/>
            <person name="Zhang H."/>
            <person name="Shen G."/>
            <person name="Guo B."/>
            <person name="Wei J."/>
            <person name="Xu J."/>
            <person name="St-Pierre B."/>
            <person name="Chen S."/>
            <person name="Sun C."/>
        </authorList>
    </citation>
    <scope>NUCLEOTIDE SEQUENCE [LARGE SCALE GENOMIC DNA]</scope>
</reference>
<gene>
    <name evidence="1" type="ORF">M9H77_04932</name>
</gene>